<dbReference type="InterPro" id="IPR010890">
    <property type="entry name" value="PriC"/>
</dbReference>
<dbReference type="Gene3D" id="1.20.1270.340">
    <property type="match status" value="1"/>
</dbReference>
<proteinExistence type="predicted"/>
<dbReference type="Proteomes" id="UP000663207">
    <property type="component" value="Chromosome"/>
</dbReference>
<feature type="region of interest" description="Disordered" evidence="1">
    <location>
        <begin position="109"/>
        <end position="128"/>
    </location>
</feature>
<feature type="compositionally biased region" description="Basic residues" evidence="1">
    <location>
        <begin position="116"/>
        <end position="126"/>
    </location>
</feature>
<evidence type="ECO:0000313" key="2">
    <source>
        <dbReference type="EMBL" id="QSX38492.1"/>
    </source>
</evidence>
<evidence type="ECO:0000313" key="3">
    <source>
        <dbReference type="Proteomes" id="UP000663207"/>
    </source>
</evidence>
<dbReference type="EMBL" id="CP071502">
    <property type="protein sequence ID" value="QSX38492.1"/>
    <property type="molecule type" value="Genomic_DNA"/>
</dbReference>
<sequence>MNRAQLIEKLKEQLAQLEQEVLRHDAALAPQQRKLIQDVERFNDGLFIQSGAQLAPCIGQIAKDIKQLEQRLTLGLSAATIVASCERIQDRFTAVKRALTTTGINLKSATQARQSARNRSHQRQKQAHNSSGFDWIAAGVMQNSHQLYEELNKHLNWARKIESKIAQLETGLDNCHSADKIKLQNEILLMHRRLGKCRQAISYIEDRIQAFERPYQSQNR</sequence>
<name>A0ABX7R3U1_9GAMM</name>
<evidence type="ECO:0000256" key="1">
    <source>
        <dbReference type="SAM" id="MobiDB-lite"/>
    </source>
</evidence>
<dbReference type="Pfam" id="PF07445">
    <property type="entry name" value="PriC"/>
    <property type="match status" value="1"/>
</dbReference>
<dbReference type="RefSeq" id="WP_207381564.1">
    <property type="nucleotide sequence ID" value="NZ_CP071502.1"/>
</dbReference>
<accession>A0ABX7R3U1</accession>
<reference evidence="2 3" key="1">
    <citation type="submission" date="2021-03" db="EMBL/GenBank/DDBJ databases">
        <title>Novel species identification of genus Shewanella.</title>
        <authorList>
            <person name="Liu G."/>
            <person name="Zhang Q."/>
        </authorList>
    </citation>
    <scope>NUCLEOTIDE SEQUENCE [LARGE SCALE GENOMIC DNA]</scope>
    <source>
        <strain evidence="2 3">FJAT-52962</strain>
    </source>
</reference>
<protein>
    <submittedName>
        <fullName evidence="2">Primosomal replication protein</fullName>
    </submittedName>
</protein>
<gene>
    <name evidence="2" type="ORF">JYB85_06680</name>
</gene>
<keyword evidence="3" id="KW-1185">Reference proteome</keyword>
<organism evidence="2 3">
    <name type="scientific">Shewanella sedimentimangrovi</name>
    <dbReference type="NCBI Taxonomy" id="2814293"/>
    <lineage>
        <taxon>Bacteria</taxon>
        <taxon>Pseudomonadati</taxon>
        <taxon>Pseudomonadota</taxon>
        <taxon>Gammaproteobacteria</taxon>
        <taxon>Alteromonadales</taxon>
        <taxon>Shewanellaceae</taxon>
        <taxon>Shewanella</taxon>
    </lineage>
</organism>
<dbReference type="InterPro" id="IPR038338">
    <property type="entry name" value="PriC_sf"/>
</dbReference>